<evidence type="ECO:0000313" key="2">
    <source>
        <dbReference type="Proteomes" id="UP001163046"/>
    </source>
</evidence>
<dbReference type="SUPFAM" id="SSF101912">
    <property type="entry name" value="Sema domain"/>
    <property type="match status" value="1"/>
</dbReference>
<accession>A0A9X0CPM5</accession>
<dbReference type="Gene3D" id="2.130.10.10">
    <property type="entry name" value="YVTN repeat-like/Quinoprotein amine dehydrogenase"/>
    <property type="match status" value="1"/>
</dbReference>
<dbReference type="InterPro" id="IPR015943">
    <property type="entry name" value="WD40/YVTN_repeat-like_dom_sf"/>
</dbReference>
<dbReference type="Proteomes" id="UP001163046">
    <property type="component" value="Unassembled WGS sequence"/>
</dbReference>
<proteinExistence type="predicted"/>
<evidence type="ECO:0000313" key="1">
    <source>
        <dbReference type="EMBL" id="KAJ7365729.1"/>
    </source>
</evidence>
<name>A0A9X0CPM5_9CNID</name>
<gene>
    <name evidence="1" type="ORF">OS493_002445</name>
</gene>
<dbReference type="EMBL" id="MU827302">
    <property type="protein sequence ID" value="KAJ7365729.1"/>
    <property type="molecule type" value="Genomic_DNA"/>
</dbReference>
<sequence>MVLIMVCFSIHTENRFAEVHSQPPVIDGGGISRSSFQQLFTGTFTRNHLFTGINIGRSVISRIEADLSDAEFVSSFDHTDNFVYFFLRETAIEDE</sequence>
<reference evidence="1" key="1">
    <citation type="submission" date="2023-01" db="EMBL/GenBank/DDBJ databases">
        <title>Genome assembly of the deep-sea coral Lophelia pertusa.</title>
        <authorList>
            <person name="Herrera S."/>
            <person name="Cordes E."/>
        </authorList>
    </citation>
    <scope>NUCLEOTIDE SEQUENCE</scope>
    <source>
        <strain evidence="1">USNM1676648</strain>
        <tissue evidence="1">Polyp</tissue>
    </source>
</reference>
<organism evidence="1 2">
    <name type="scientific">Desmophyllum pertusum</name>
    <dbReference type="NCBI Taxonomy" id="174260"/>
    <lineage>
        <taxon>Eukaryota</taxon>
        <taxon>Metazoa</taxon>
        <taxon>Cnidaria</taxon>
        <taxon>Anthozoa</taxon>
        <taxon>Hexacorallia</taxon>
        <taxon>Scleractinia</taxon>
        <taxon>Caryophylliina</taxon>
        <taxon>Caryophylliidae</taxon>
        <taxon>Desmophyllum</taxon>
    </lineage>
</organism>
<protein>
    <submittedName>
        <fullName evidence="1">Uncharacterized protein</fullName>
    </submittedName>
</protein>
<keyword evidence="2" id="KW-1185">Reference proteome</keyword>
<dbReference type="InterPro" id="IPR036352">
    <property type="entry name" value="Semap_dom_sf"/>
</dbReference>
<comment type="caution">
    <text evidence="1">The sequence shown here is derived from an EMBL/GenBank/DDBJ whole genome shotgun (WGS) entry which is preliminary data.</text>
</comment>
<dbReference type="AlphaFoldDB" id="A0A9X0CPM5"/>